<evidence type="ECO:0000256" key="1">
    <source>
        <dbReference type="ARBA" id="ARBA00004202"/>
    </source>
</evidence>
<evidence type="ECO:0000256" key="3">
    <source>
        <dbReference type="ARBA" id="ARBA00022448"/>
    </source>
</evidence>
<dbReference type="CDD" id="cd12152">
    <property type="entry name" value="F1-ATPase_delta"/>
    <property type="match status" value="1"/>
</dbReference>
<reference evidence="13" key="1">
    <citation type="submission" date="2018-04" db="EMBL/GenBank/DDBJ databases">
        <authorList>
            <person name="Liu S."/>
            <person name="Wang Z."/>
            <person name="Li J."/>
        </authorList>
    </citation>
    <scope>NUCLEOTIDE SEQUENCE [LARGE SCALE GENOMIC DNA]</scope>
    <source>
        <strain evidence="13">2189</strain>
    </source>
</reference>
<dbReference type="KEGG" id="cyz:C3B44_06790"/>
<keyword evidence="8" id="KW-1003">Cell membrane</keyword>
<organism evidence="12 13">
    <name type="scientific">Corynebacterium yudongzhengii</name>
    <dbReference type="NCBI Taxonomy" id="2080740"/>
    <lineage>
        <taxon>Bacteria</taxon>
        <taxon>Bacillati</taxon>
        <taxon>Actinomycetota</taxon>
        <taxon>Actinomycetes</taxon>
        <taxon>Mycobacteriales</taxon>
        <taxon>Corynebacteriaceae</taxon>
        <taxon>Corynebacterium</taxon>
    </lineage>
</organism>
<keyword evidence="13" id="KW-1185">Reference proteome</keyword>
<dbReference type="HAMAP" id="MF_00530">
    <property type="entry name" value="ATP_synth_epsil_bac"/>
    <property type="match status" value="1"/>
</dbReference>
<evidence type="ECO:0000313" key="13">
    <source>
        <dbReference type="Proteomes" id="UP000244989"/>
    </source>
</evidence>
<evidence type="ECO:0000256" key="4">
    <source>
        <dbReference type="ARBA" id="ARBA00023065"/>
    </source>
</evidence>
<keyword evidence="3 8" id="KW-0813">Transport</keyword>
<comment type="subcellular location">
    <subcellularLocation>
        <location evidence="1 8">Cell membrane</location>
        <topology evidence="1 8">Peripheral membrane protein</topology>
    </subcellularLocation>
</comment>
<dbReference type="GO" id="GO:0045259">
    <property type="term" value="C:proton-transporting ATP synthase complex"/>
    <property type="evidence" value="ECO:0007669"/>
    <property type="project" value="UniProtKB-KW"/>
</dbReference>
<feature type="domain" description="ATP synthase F1 complex delta/epsilon subunit N-terminal" evidence="11">
    <location>
        <begin position="4"/>
        <end position="84"/>
    </location>
</feature>
<dbReference type="NCBIfam" id="NF009977">
    <property type="entry name" value="PRK13442.1"/>
    <property type="match status" value="1"/>
</dbReference>
<dbReference type="AlphaFoldDB" id="A0A2U1T9E2"/>
<keyword evidence="4 8" id="KW-0406">Ion transport</keyword>
<dbReference type="GO" id="GO:0046933">
    <property type="term" value="F:proton-transporting ATP synthase activity, rotational mechanism"/>
    <property type="evidence" value="ECO:0007669"/>
    <property type="project" value="UniProtKB-UniRule"/>
</dbReference>
<proteinExistence type="inferred from homology"/>
<evidence type="ECO:0000313" key="12">
    <source>
        <dbReference type="EMBL" id="PWC02602.1"/>
    </source>
</evidence>
<dbReference type="InterPro" id="IPR001469">
    <property type="entry name" value="ATP_synth_F1_dsu/esu"/>
</dbReference>
<dbReference type="PANTHER" id="PTHR13822">
    <property type="entry name" value="ATP SYNTHASE DELTA/EPSILON CHAIN"/>
    <property type="match status" value="1"/>
</dbReference>
<sequence length="124" mass="13442">MAEFTVQMVSVDRMLWSGQATMVTAQTTEGEIGVLPGHEPLLGQLVSNGIVTIDPVDGDKLIAAVQDGFLTVTSDKVTVLAHNASWSSEIDEEASTRRLESEDAAEKARAESDLKALRRSRETR</sequence>
<comment type="similarity">
    <text evidence="2 8 9">Belongs to the ATPase epsilon chain family.</text>
</comment>
<dbReference type="NCBIfam" id="TIGR01216">
    <property type="entry name" value="ATP_synt_epsi"/>
    <property type="match status" value="1"/>
</dbReference>
<dbReference type="GO" id="GO:0005886">
    <property type="term" value="C:plasma membrane"/>
    <property type="evidence" value="ECO:0007669"/>
    <property type="project" value="UniProtKB-SubCell"/>
</dbReference>
<evidence type="ECO:0000256" key="6">
    <source>
        <dbReference type="ARBA" id="ARBA00023196"/>
    </source>
</evidence>
<accession>A0A2U1T9E2</accession>
<keyword evidence="8" id="KW-0375">Hydrogen ion transport</keyword>
<protein>
    <recommendedName>
        <fullName evidence="8">ATP synthase epsilon chain</fullName>
    </recommendedName>
    <alternativeName>
        <fullName evidence="8">ATP synthase F1 sector epsilon subunit</fullName>
    </alternativeName>
    <alternativeName>
        <fullName evidence="8">F-ATPase epsilon subunit</fullName>
    </alternativeName>
</protein>
<evidence type="ECO:0000259" key="11">
    <source>
        <dbReference type="Pfam" id="PF02823"/>
    </source>
</evidence>
<dbReference type="EMBL" id="QEEZ01000002">
    <property type="protein sequence ID" value="PWC02602.1"/>
    <property type="molecule type" value="Genomic_DNA"/>
</dbReference>
<dbReference type="PANTHER" id="PTHR13822:SF10">
    <property type="entry name" value="ATP SYNTHASE EPSILON CHAIN, CHLOROPLASTIC"/>
    <property type="match status" value="1"/>
</dbReference>
<keyword evidence="5 8" id="KW-0472">Membrane</keyword>
<comment type="function">
    <text evidence="8">Produces ATP from ADP in the presence of a proton gradient across the membrane.</text>
</comment>
<gene>
    <name evidence="8" type="primary">atpC</name>
    <name evidence="12" type="ORF">DF222_01260</name>
</gene>
<dbReference type="SUPFAM" id="SSF51344">
    <property type="entry name" value="Epsilon subunit of F1F0-ATP synthase N-terminal domain"/>
    <property type="match status" value="1"/>
</dbReference>
<evidence type="ECO:0000256" key="8">
    <source>
        <dbReference type="HAMAP-Rule" id="MF_00530"/>
    </source>
</evidence>
<dbReference type="InterPro" id="IPR036771">
    <property type="entry name" value="ATPsynth_dsu/esu_N"/>
</dbReference>
<keyword evidence="6 8" id="KW-0139">CF(1)</keyword>
<dbReference type="Proteomes" id="UP000244989">
    <property type="component" value="Unassembled WGS sequence"/>
</dbReference>
<dbReference type="OrthoDB" id="9791445at2"/>
<keyword evidence="7 8" id="KW-0066">ATP synthesis</keyword>
<name>A0A2U1T9E2_9CORY</name>
<evidence type="ECO:0000256" key="5">
    <source>
        <dbReference type="ARBA" id="ARBA00023136"/>
    </source>
</evidence>
<dbReference type="NCBIfam" id="NF001852">
    <property type="entry name" value="PRK00571.2-5"/>
    <property type="match status" value="1"/>
</dbReference>
<dbReference type="RefSeq" id="WP_108431713.1">
    <property type="nucleotide sequence ID" value="NZ_CP026947.1"/>
</dbReference>
<evidence type="ECO:0000256" key="10">
    <source>
        <dbReference type="SAM" id="MobiDB-lite"/>
    </source>
</evidence>
<comment type="subunit">
    <text evidence="8 9">F-type ATPases have 2 components, CF(1) - the catalytic core - and CF(0) - the membrane proton channel. CF(1) has five subunits: alpha(3), beta(3), gamma(1), delta(1), epsilon(1). CF(0) has three main subunits: a, b and c.</text>
</comment>
<evidence type="ECO:0000256" key="7">
    <source>
        <dbReference type="ARBA" id="ARBA00023310"/>
    </source>
</evidence>
<feature type="compositionally biased region" description="Basic and acidic residues" evidence="10">
    <location>
        <begin position="94"/>
        <end position="124"/>
    </location>
</feature>
<comment type="caution">
    <text evidence="12">The sequence shown here is derived from an EMBL/GenBank/DDBJ whole genome shotgun (WGS) entry which is preliminary data.</text>
</comment>
<evidence type="ECO:0000256" key="9">
    <source>
        <dbReference type="RuleBase" id="RU003656"/>
    </source>
</evidence>
<feature type="region of interest" description="Disordered" evidence="10">
    <location>
        <begin position="90"/>
        <end position="124"/>
    </location>
</feature>
<dbReference type="Pfam" id="PF02823">
    <property type="entry name" value="ATP-synt_DE_N"/>
    <property type="match status" value="1"/>
</dbReference>
<dbReference type="Gene3D" id="2.60.15.10">
    <property type="entry name" value="F0F1 ATP synthase delta/epsilon subunit, N-terminal"/>
    <property type="match status" value="1"/>
</dbReference>
<evidence type="ECO:0000256" key="2">
    <source>
        <dbReference type="ARBA" id="ARBA00005712"/>
    </source>
</evidence>
<dbReference type="GO" id="GO:0005524">
    <property type="term" value="F:ATP binding"/>
    <property type="evidence" value="ECO:0007669"/>
    <property type="project" value="UniProtKB-UniRule"/>
</dbReference>
<dbReference type="InterPro" id="IPR020546">
    <property type="entry name" value="ATP_synth_F1_dsu/esu_N"/>
</dbReference>